<keyword evidence="3" id="KW-0229">DNA integration</keyword>
<evidence type="ECO:0000256" key="5">
    <source>
        <dbReference type="ARBA" id="ARBA00023172"/>
    </source>
</evidence>
<dbReference type="GO" id="GO:0006310">
    <property type="term" value="P:DNA recombination"/>
    <property type="evidence" value="ECO:0007669"/>
    <property type="project" value="UniProtKB-KW"/>
</dbReference>
<protein>
    <submittedName>
        <fullName evidence="9">Tyrosine-type recombinase/integrase</fullName>
    </submittedName>
</protein>
<dbReference type="Pfam" id="PF00589">
    <property type="entry name" value="Phage_integrase"/>
    <property type="match status" value="1"/>
</dbReference>
<keyword evidence="4 6" id="KW-0238">DNA-binding</keyword>
<feature type="domain" description="Tyr recombinase" evidence="7">
    <location>
        <begin position="99"/>
        <end position="273"/>
    </location>
</feature>
<dbReference type="InterPro" id="IPR010998">
    <property type="entry name" value="Integrase_recombinase_N"/>
</dbReference>
<evidence type="ECO:0000256" key="6">
    <source>
        <dbReference type="PROSITE-ProRule" id="PRU01248"/>
    </source>
</evidence>
<dbReference type="EMBL" id="JACOPN010000006">
    <property type="protein sequence ID" value="MBC5717646.1"/>
    <property type="molecule type" value="Genomic_DNA"/>
</dbReference>
<keyword evidence="10" id="KW-1185">Reference proteome</keyword>
<dbReference type="AlphaFoldDB" id="A0A8J6M604"/>
<dbReference type="Gene3D" id="1.10.150.130">
    <property type="match status" value="1"/>
</dbReference>
<evidence type="ECO:0000256" key="2">
    <source>
        <dbReference type="ARBA" id="ARBA00008857"/>
    </source>
</evidence>
<evidence type="ECO:0000256" key="3">
    <source>
        <dbReference type="ARBA" id="ARBA00022908"/>
    </source>
</evidence>
<evidence type="ECO:0000313" key="9">
    <source>
        <dbReference type="EMBL" id="MBC5717646.1"/>
    </source>
</evidence>
<evidence type="ECO:0000259" key="8">
    <source>
        <dbReference type="PROSITE" id="PS51900"/>
    </source>
</evidence>
<comment type="caution">
    <text evidence="9">The sequence shown here is derived from an EMBL/GenBank/DDBJ whole genome shotgun (WGS) entry which is preliminary data.</text>
</comment>
<evidence type="ECO:0000256" key="4">
    <source>
        <dbReference type="ARBA" id="ARBA00023125"/>
    </source>
</evidence>
<dbReference type="PANTHER" id="PTHR30349:SF89">
    <property type="entry name" value="INTEGRASE_RECOMBINASE"/>
    <property type="match status" value="1"/>
</dbReference>
<dbReference type="InterPro" id="IPR004107">
    <property type="entry name" value="Integrase_SAM-like_N"/>
</dbReference>
<dbReference type="PROSITE" id="PS51898">
    <property type="entry name" value="TYR_RECOMBINASE"/>
    <property type="match status" value="1"/>
</dbReference>
<dbReference type="Pfam" id="PF02899">
    <property type="entry name" value="Phage_int_SAM_1"/>
    <property type="match status" value="1"/>
</dbReference>
<evidence type="ECO:0000313" key="10">
    <source>
        <dbReference type="Proteomes" id="UP000602260"/>
    </source>
</evidence>
<reference evidence="9" key="1">
    <citation type="submission" date="2020-08" db="EMBL/GenBank/DDBJ databases">
        <title>Genome public.</title>
        <authorList>
            <person name="Liu C."/>
            <person name="Sun Q."/>
        </authorList>
    </citation>
    <scope>NUCLEOTIDE SEQUENCE</scope>
    <source>
        <strain evidence="9">BX5</strain>
    </source>
</reference>
<dbReference type="GO" id="GO:0015074">
    <property type="term" value="P:DNA integration"/>
    <property type="evidence" value="ECO:0007669"/>
    <property type="project" value="UniProtKB-KW"/>
</dbReference>
<dbReference type="PANTHER" id="PTHR30349">
    <property type="entry name" value="PHAGE INTEGRASE-RELATED"/>
    <property type="match status" value="1"/>
</dbReference>
<dbReference type="InterPro" id="IPR050090">
    <property type="entry name" value="Tyrosine_recombinase_XerCD"/>
</dbReference>
<dbReference type="InterPro" id="IPR013762">
    <property type="entry name" value="Integrase-like_cat_sf"/>
</dbReference>
<dbReference type="Proteomes" id="UP000602260">
    <property type="component" value="Unassembled WGS sequence"/>
</dbReference>
<accession>A0A8J6M604</accession>
<dbReference type="GO" id="GO:0003677">
    <property type="term" value="F:DNA binding"/>
    <property type="evidence" value="ECO:0007669"/>
    <property type="project" value="UniProtKB-UniRule"/>
</dbReference>
<dbReference type="PROSITE" id="PS51900">
    <property type="entry name" value="CB"/>
    <property type="match status" value="1"/>
</dbReference>
<proteinExistence type="inferred from homology"/>
<keyword evidence="5" id="KW-0233">DNA recombination</keyword>
<sequence length="278" mass="32076">MQLTQREFDQFEDYLRHDEREESTIEAYLRSLTRFAEWADGRAVTKELAMEWKTALSEAGYRPISVNAMLAAVNKFFTCMGREDCKVKYLKLQRQMFRKSEKDLSKEEYQRLVQAAHEKGDLRMELILETICATGIRVGELKYITVEAVRAGVAEIALKGKIRTILLPHRLCRKLQKYAKKQKIASGKLFLTQDGLPVSRQSIWTRMKALCEAAGVERSKVFPHNLRSLFARSFYGSCHDVVRLADVLGHSSIETTRIYLMSTGKEYLRQLDKLGLVR</sequence>
<comment type="function">
    <text evidence="1">Site-specific tyrosine recombinase, which acts by catalyzing the cutting and rejoining of the recombining DNA molecules.</text>
</comment>
<organism evidence="9 10">
    <name type="scientific">Flintibacter faecis</name>
    <dbReference type="NCBI Taxonomy" id="2763047"/>
    <lineage>
        <taxon>Bacteria</taxon>
        <taxon>Bacillati</taxon>
        <taxon>Bacillota</taxon>
        <taxon>Clostridia</taxon>
        <taxon>Eubacteriales</taxon>
        <taxon>Flintibacter</taxon>
    </lineage>
</organism>
<dbReference type="Gene3D" id="1.10.443.10">
    <property type="entry name" value="Intergrase catalytic core"/>
    <property type="match status" value="1"/>
</dbReference>
<evidence type="ECO:0000259" key="7">
    <source>
        <dbReference type="PROSITE" id="PS51898"/>
    </source>
</evidence>
<name>A0A8J6M604_9FIRM</name>
<dbReference type="InterPro" id="IPR044068">
    <property type="entry name" value="CB"/>
</dbReference>
<gene>
    <name evidence="9" type="ORF">H8S55_09980</name>
</gene>
<evidence type="ECO:0000256" key="1">
    <source>
        <dbReference type="ARBA" id="ARBA00003283"/>
    </source>
</evidence>
<dbReference type="InterPro" id="IPR011010">
    <property type="entry name" value="DNA_brk_join_enz"/>
</dbReference>
<dbReference type="SUPFAM" id="SSF56349">
    <property type="entry name" value="DNA breaking-rejoining enzymes"/>
    <property type="match status" value="1"/>
</dbReference>
<dbReference type="InterPro" id="IPR002104">
    <property type="entry name" value="Integrase_catalytic"/>
</dbReference>
<comment type="similarity">
    <text evidence="2">Belongs to the 'phage' integrase family.</text>
</comment>
<feature type="domain" description="Core-binding (CB)" evidence="8">
    <location>
        <begin position="2"/>
        <end position="81"/>
    </location>
</feature>